<evidence type="ECO:0000313" key="2">
    <source>
        <dbReference type="Ensembl" id="ENSBOBP00000020167.1"/>
    </source>
</evidence>
<protein>
    <submittedName>
        <fullName evidence="2">Uncharacterized protein</fullName>
    </submittedName>
</protein>
<proteinExistence type="predicted"/>
<reference evidence="2" key="2">
    <citation type="submission" date="2025-09" db="UniProtKB">
        <authorList>
            <consortium name="Ensembl"/>
        </authorList>
    </citation>
    <scope>IDENTIFICATION</scope>
</reference>
<evidence type="ECO:0000313" key="3">
    <source>
        <dbReference type="Proteomes" id="UP000694567"/>
    </source>
</evidence>
<dbReference type="Proteomes" id="UP000694567">
    <property type="component" value="Unplaced"/>
</dbReference>
<keyword evidence="3" id="KW-1185">Reference proteome</keyword>
<dbReference type="Ensembl" id="ENSBOBT00000020623.1">
    <property type="protein sequence ID" value="ENSBOBP00000020167.1"/>
    <property type="gene ID" value="ENSBOBG00000012309.1"/>
</dbReference>
<feature type="region of interest" description="Disordered" evidence="1">
    <location>
        <begin position="29"/>
        <end position="50"/>
    </location>
</feature>
<reference evidence="2" key="1">
    <citation type="submission" date="2025-08" db="UniProtKB">
        <authorList>
            <consortium name="Ensembl"/>
        </authorList>
    </citation>
    <scope>IDENTIFICATION</scope>
</reference>
<accession>A0A8C0IHE0</accession>
<evidence type="ECO:0000256" key="1">
    <source>
        <dbReference type="SAM" id="MobiDB-lite"/>
    </source>
</evidence>
<name>A0A8C0IHE0_BUBBB</name>
<sequence length="104" mass="10940">CCLGGAGASPARLALKHLLHLLPPSPKKPALQQHVAPFQQAACRSEPRPSADHPYGCRSLGAVLQQKKAFSGLRLDTEAERPCHRGGMSAVRAGTVCGPLSITH</sequence>
<organism evidence="2 3">
    <name type="scientific">Bubo bubo</name>
    <name type="common">Eurasian eagle-owl</name>
    <name type="synonym">Strix bubo</name>
    <dbReference type="NCBI Taxonomy" id="30461"/>
    <lineage>
        <taxon>Eukaryota</taxon>
        <taxon>Metazoa</taxon>
        <taxon>Chordata</taxon>
        <taxon>Craniata</taxon>
        <taxon>Vertebrata</taxon>
        <taxon>Euteleostomi</taxon>
        <taxon>Archelosauria</taxon>
        <taxon>Archosauria</taxon>
        <taxon>Dinosauria</taxon>
        <taxon>Saurischia</taxon>
        <taxon>Theropoda</taxon>
        <taxon>Coelurosauria</taxon>
        <taxon>Aves</taxon>
        <taxon>Neognathae</taxon>
        <taxon>Neoaves</taxon>
        <taxon>Telluraves</taxon>
        <taxon>Strigiformes</taxon>
        <taxon>Strigidae</taxon>
        <taxon>Bubo</taxon>
    </lineage>
</organism>
<dbReference type="AlphaFoldDB" id="A0A8C0IHE0"/>